<proteinExistence type="predicted"/>
<dbReference type="SUPFAM" id="SSF81606">
    <property type="entry name" value="PP2C-like"/>
    <property type="match status" value="1"/>
</dbReference>
<dbReference type="InterPro" id="IPR001932">
    <property type="entry name" value="PPM-type_phosphatase-like_dom"/>
</dbReference>
<evidence type="ECO:0000259" key="2">
    <source>
        <dbReference type="PROSITE" id="PS51746"/>
    </source>
</evidence>
<organism evidence="3 4">
    <name type="scientific">Rubroshorea leprosula</name>
    <dbReference type="NCBI Taxonomy" id="152421"/>
    <lineage>
        <taxon>Eukaryota</taxon>
        <taxon>Viridiplantae</taxon>
        <taxon>Streptophyta</taxon>
        <taxon>Embryophyta</taxon>
        <taxon>Tracheophyta</taxon>
        <taxon>Spermatophyta</taxon>
        <taxon>Magnoliopsida</taxon>
        <taxon>eudicotyledons</taxon>
        <taxon>Gunneridae</taxon>
        <taxon>Pentapetalae</taxon>
        <taxon>rosids</taxon>
        <taxon>malvids</taxon>
        <taxon>Malvales</taxon>
        <taxon>Dipterocarpaceae</taxon>
        <taxon>Rubroshorea</taxon>
    </lineage>
</organism>
<gene>
    <name evidence="3" type="ORF">SLEP1_g51848</name>
</gene>
<dbReference type="Proteomes" id="UP001054252">
    <property type="component" value="Unassembled WGS sequence"/>
</dbReference>
<feature type="compositionally biased region" description="Basic and acidic residues" evidence="1">
    <location>
        <begin position="205"/>
        <end position="220"/>
    </location>
</feature>
<dbReference type="InterPro" id="IPR015655">
    <property type="entry name" value="PP2C"/>
</dbReference>
<dbReference type="PANTHER" id="PTHR47992">
    <property type="entry name" value="PROTEIN PHOSPHATASE"/>
    <property type="match status" value="1"/>
</dbReference>
<sequence>MILLQKALILHKTVTRILVSRAIGHANMKELEPPIPGLNARPLLTAEPSMLTRVLQPSDRFVIFASDGLWDFLTKEQAVRIVNKHPHKAIAKRLVKIALIKAAKRRQKSFDHLMSVPRGRERQSFHGDITVVVIFIEPKLLEIEQDVSMAQFSVGAFSKQAGLSQFNTKLYSKVGPSISQPFEGTSSSSSPEDEDMSPSPPFEETVSREPSFRFWDKSSD</sequence>
<dbReference type="Gene3D" id="3.60.40.10">
    <property type="entry name" value="PPM-type phosphatase domain"/>
    <property type="match status" value="1"/>
</dbReference>
<feature type="domain" description="PPM-type phosphatase" evidence="2">
    <location>
        <begin position="1"/>
        <end position="136"/>
    </location>
</feature>
<dbReference type="PROSITE" id="PS51746">
    <property type="entry name" value="PPM_2"/>
    <property type="match status" value="1"/>
</dbReference>
<evidence type="ECO:0000313" key="4">
    <source>
        <dbReference type="Proteomes" id="UP001054252"/>
    </source>
</evidence>
<keyword evidence="4" id="KW-1185">Reference proteome</keyword>
<feature type="compositionally biased region" description="Low complexity" evidence="1">
    <location>
        <begin position="179"/>
        <end position="190"/>
    </location>
</feature>
<evidence type="ECO:0000313" key="3">
    <source>
        <dbReference type="EMBL" id="GKV44688.1"/>
    </source>
</evidence>
<name>A0AAV5M743_9ROSI</name>
<comment type="caution">
    <text evidence="3">The sequence shown here is derived from an EMBL/GenBank/DDBJ whole genome shotgun (WGS) entry which is preliminary data.</text>
</comment>
<dbReference type="GO" id="GO:0004722">
    <property type="term" value="F:protein serine/threonine phosphatase activity"/>
    <property type="evidence" value="ECO:0007669"/>
    <property type="project" value="InterPro"/>
</dbReference>
<feature type="region of interest" description="Disordered" evidence="1">
    <location>
        <begin position="175"/>
        <end position="220"/>
    </location>
</feature>
<reference evidence="3 4" key="1">
    <citation type="journal article" date="2021" name="Commun. Biol.">
        <title>The genome of Shorea leprosula (Dipterocarpaceae) highlights the ecological relevance of drought in aseasonal tropical rainforests.</title>
        <authorList>
            <person name="Ng K.K.S."/>
            <person name="Kobayashi M.J."/>
            <person name="Fawcett J.A."/>
            <person name="Hatakeyama M."/>
            <person name="Paape T."/>
            <person name="Ng C.H."/>
            <person name="Ang C.C."/>
            <person name="Tnah L.H."/>
            <person name="Lee C.T."/>
            <person name="Nishiyama T."/>
            <person name="Sese J."/>
            <person name="O'Brien M.J."/>
            <person name="Copetti D."/>
            <person name="Mohd Noor M.I."/>
            <person name="Ong R.C."/>
            <person name="Putra M."/>
            <person name="Sireger I.Z."/>
            <person name="Indrioko S."/>
            <person name="Kosugi Y."/>
            <person name="Izuno A."/>
            <person name="Isagi Y."/>
            <person name="Lee S.L."/>
            <person name="Shimizu K.K."/>
        </authorList>
    </citation>
    <scope>NUCLEOTIDE SEQUENCE [LARGE SCALE GENOMIC DNA]</scope>
    <source>
        <strain evidence="3">214</strain>
    </source>
</reference>
<dbReference type="Pfam" id="PF00481">
    <property type="entry name" value="PP2C"/>
    <property type="match status" value="1"/>
</dbReference>
<dbReference type="EMBL" id="BPVZ01000184">
    <property type="protein sequence ID" value="GKV44688.1"/>
    <property type="molecule type" value="Genomic_DNA"/>
</dbReference>
<evidence type="ECO:0000256" key="1">
    <source>
        <dbReference type="SAM" id="MobiDB-lite"/>
    </source>
</evidence>
<protein>
    <recommendedName>
        <fullName evidence="2">PPM-type phosphatase domain-containing protein</fullName>
    </recommendedName>
</protein>
<accession>A0AAV5M743</accession>
<dbReference type="InterPro" id="IPR036457">
    <property type="entry name" value="PPM-type-like_dom_sf"/>
</dbReference>
<dbReference type="AlphaFoldDB" id="A0AAV5M743"/>